<accession>A0A840NM11</accession>
<dbReference type="Proteomes" id="UP000580474">
    <property type="component" value="Unassembled WGS sequence"/>
</dbReference>
<evidence type="ECO:0000256" key="1">
    <source>
        <dbReference type="SAM" id="MobiDB-lite"/>
    </source>
</evidence>
<dbReference type="Pfam" id="PF00296">
    <property type="entry name" value="Bac_luciferase"/>
    <property type="match status" value="1"/>
</dbReference>
<dbReference type="CDD" id="cd01097">
    <property type="entry name" value="Tetrahydromethanopterin_reductase"/>
    <property type="match status" value="1"/>
</dbReference>
<dbReference type="PANTHER" id="PTHR43244">
    <property type="match status" value="1"/>
</dbReference>
<dbReference type="AlphaFoldDB" id="A0A840NM11"/>
<feature type="region of interest" description="Disordered" evidence="1">
    <location>
        <begin position="1"/>
        <end position="57"/>
    </location>
</feature>
<protein>
    <submittedName>
        <fullName evidence="3">Putative F420-dependent oxidoreductase</fullName>
    </submittedName>
</protein>
<dbReference type="GO" id="GO:0016705">
    <property type="term" value="F:oxidoreductase activity, acting on paired donors, with incorporation or reduction of molecular oxygen"/>
    <property type="evidence" value="ECO:0007669"/>
    <property type="project" value="InterPro"/>
</dbReference>
<evidence type="ECO:0000313" key="4">
    <source>
        <dbReference type="Proteomes" id="UP000580474"/>
    </source>
</evidence>
<dbReference type="InterPro" id="IPR011251">
    <property type="entry name" value="Luciferase-like_dom"/>
</dbReference>
<dbReference type="RefSeq" id="WP_343071435.1">
    <property type="nucleotide sequence ID" value="NZ_JACHIV010000001.1"/>
</dbReference>
<dbReference type="EMBL" id="JACHIV010000001">
    <property type="protein sequence ID" value="MBB5070152.1"/>
    <property type="molecule type" value="Genomic_DNA"/>
</dbReference>
<name>A0A840NM11_9PSEU</name>
<organism evidence="3 4">
    <name type="scientific">Saccharopolyspora gloriosae</name>
    <dbReference type="NCBI Taxonomy" id="455344"/>
    <lineage>
        <taxon>Bacteria</taxon>
        <taxon>Bacillati</taxon>
        <taxon>Actinomycetota</taxon>
        <taxon>Actinomycetes</taxon>
        <taxon>Pseudonocardiales</taxon>
        <taxon>Pseudonocardiaceae</taxon>
        <taxon>Saccharopolyspora</taxon>
    </lineage>
</organism>
<dbReference type="SUPFAM" id="SSF51679">
    <property type="entry name" value="Bacterial luciferase-like"/>
    <property type="match status" value="1"/>
</dbReference>
<dbReference type="InterPro" id="IPR050564">
    <property type="entry name" value="F420-G6PD/mer"/>
</dbReference>
<reference evidence="3 4" key="1">
    <citation type="submission" date="2020-08" db="EMBL/GenBank/DDBJ databases">
        <title>Sequencing the genomes of 1000 actinobacteria strains.</title>
        <authorList>
            <person name="Klenk H.-P."/>
        </authorList>
    </citation>
    <scope>NUCLEOTIDE SEQUENCE [LARGE SCALE GENOMIC DNA]</scope>
    <source>
        <strain evidence="3 4">DSM 45582</strain>
    </source>
</reference>
<proteinExistence type="predicted"/>
<dbReference type="PANTHER" id="PTHR43244:SF2">
    <property type="entry name" value="CONSERVED HYPOTHETICAL ALANINE AND PROLINE-RICH PROTEIN"/>
    <property type="match status" value="1"/>
</dbReference>
<feature type="compositionally biased region" description="Basic and acidic residues" evidence="1">
    <location>
        <begin position="37"/>
        <end position="48"/>
    </location>
</feature>
<evidence type="ECO:0000259" key="2">
    <source>
        <dbReference type="Pfam" id="PF00296"/>
    </source>
</evidence>
<keyword evidence="4" id="KW-1185">Reference proteome</keyword>
<dbReference type="Gene3D" id="3.20.20.30">
    <property type="entry name" value="Luciferase-like domain"/>
    <property type="match status" value="1"/>
</dbReference>
<evidence type="ECO:0000313" key="3">
    <source>
        <dbReference type="EMBL" id="MBB5070152.1"/>
    </source>
</evidence>
<dbReference type="InterPro" id="IPR019922">
    <property type="entry name" value="Lucif-like_OxRdatse_MSMEG_4141"/>
</dbReference>
<comment type="caution">
    <text evidence="3">The sequence shown here is derived from an EMBL/GenBank/DDBJ whole genome shotgun (WGS) entry which is preliminary data.</text>
</comment>
<dbReference type="InterPro" id="IPR036661">
    <property type="entry name" value="Luciferase-like_sf"/>
</dbReference>
<dbReference type="NCBIfam" id="TIGR03620">
    <property type="entry name" value="F420_MSMEG_4141"/>
    <property type="match status" value="1"/>
</dbReference>
<sequence>MHGSTRTPGRYATSLARKVRGTDPVALRRATRTAEGGSRERTGDDHPTHPRRSRTMTEKRVGVEFPSKVGIWWNSEAWPIREAQNVARDIEALGFGSLFMPEGGGKDVLVESAAFLAATDRLVVGTGIANIHVRLPMAAETAGRTLSALHPGRFVLGLGVSHAPFVEQLVGNPYSKPLTTMRTYLERMDEVPAELESDGRALRLLAALGPKMIELSGELADGAHPYRVTPEQTRNTRSLLGPDRWIVSEQAVAIGGDEADQLRRAHEHLRLASSLPNYRNSWLRQGFDESDLVPGGSDRLARALVGMGSAEQAAESATAHLNAGADHVAVQLLLDTPTTDPRPALRALASALKL</sequence>
<gene>
    <name evidence="3" type="ORF">BJ969_003240</name>
</gene>
<feature type="domain" description="Luciferase-like" evidence="2">
    <location>
        <begin position="61"/>
        <end position="265"/>
    </location>
</feature>